<evidence type="ECO:0000256" key="3">
    <source>
        <dbReference type="PROSITE-ProRule" id="PRU00708"/>
    </source>
</evidence>
<dbReference type="InterPro" id="IPR002885">
    <property type="entry name" value="PPR_rpt"/>
</dbReference>
<dbReference type="Gene3D" id="1.25.40.10">
    <property type="entry name" value="Tetratricopeptide repeat domain"/>
    <property type="match status" value="1"/>
</dbReference>
<evidence type="ECO:0000256" key="2">
    <source>
        <dbReference type="ARBA" id="ARBA00022737"/>
    </source>
</evidence>
<dbReference type="Gramene" id="rna33147">
    <property type="protein sequence ID" value="RHN57578.1"/>
    <property type="gene ID" value="gene33147"/>
</dbReference>
<sequence length="93" mass="10798">MDGFCKVGEMEKAKELWRDMISREIFPHYISFSILINGFCSLGLVSEAFRLWDEMKENGIKPTLVTNKRLFACWQCVKGKRLFEHNGFGRSSS</sequence>
<feature type="repeat" description="PPR" evidence="3">
    <location>
        <begin position="28"/>
        <end position="62"/>
    </location>
</feature>
<comment type="caution">
    <text evidence="4">The sequence shown here is derived from an EMBL/GenBank/DDBJ whole genome shotgun (WGS) entry which is preliminary data.</text>
</comment>
<name>A0A396HYI9_MEDTR</name>
<dbReference type="InterPro" id="IPR011990">
    <property type="entry name" value="TPR-like_helical_dom_sf"/>
</dbReference>
<protein>
    <submittedName>
        <fullName evidence="4">Putative pentatricopeptide</fullName>
    </submittedName>
</protein>
<dbReference type="PANTHER" id="PTHR47941">
    <property type="entry name" value="PENTATRICOPEPTIDE REPEAT-CONTAINING PROTEIN 3, MITOCHONDRIAL"/>
    <property type="match status" value="1"/>
</dbReference>
<dbReference type="AlphaFoldDB" id="A0A396HYI9"/>
<dbReference type="Pfam" id="PF01535">
    <property type="entry name" value="PPR"/>
    <property type="match status" value="1"/>
</dbReference>
<organism evidence="4">
    <name type="scientific">Medicago truncatula</name>
    <name type="common">Barrel medic</name>
    <name type="synonym">Medicago tribuloides</name>
    <dbReference type="NCBI Taxonomy" id="3880"/>
    <lineage>
        <taxon>Eukaryota</taxon>
        <taxon>Viridiplantae</taxon>
        <taxon>Streptophyta</taxon>
        <taxon>Embryophyta</taxon>
        <taxon>Tracheophyta</taxon>
        <taxon>Spermatophyta</taxon>
        <taxon>Magnoliopsida</taxon>
        <taxon>eudicotyledons</taxon>
        <taxon>Gunneridae</taxon>
        <taxon>Pentapetalae</taxon>
        <taxon>rosids</taxon>
        <taxon>fabids</taxon>
        <taxon>Fabales</taxon>
        <taxon>Fabaceae</taxon>
        <taxon>Papilionoideae</taxon>
        <taxon>50 kb inversion clade</taxon>
        <taxon>NPAAA clade</taxon>
        <taxon>Hologalegina</taxon>
        <taxon>IRL clade</taxon>
        <taxon>Trifolieae</taxon>
        <taxon>Medicago</taxon>
    </lineage>
</organism>
<evidence type="ECO:0000313" key="4">
    <source>
        <dbReference type="EMBL" id="RHN57578.1"/>
    </source>
</evidence>
<dbReference type="Proteomes" id="UP000265566">
    <property type="component" value="Chromosome 5"/>
</dbReference>
<dbReference type="EMBL" id="PSQE01000005">
    <property type="protein sequence ID" value="RHN57578.1"/>
    <property type="molecule type" value="Genomic_DNA"/>
</dbReference>
<evidence type="ECO:0000256" key="1">
    <source>
        <dbReference type="ARBA" id="ARBA00007626"/>
    </source>
</evidence>
<accession>A0A396HYI9</accession>
<feature type="repeat" description="PPR" evidence="3">
    <location>
        <begin position="1"/>
        <end position="27"/>
    </location>
</feature>
<dbReference type="NCBIfam" id="TIGR00756">
    <property type="entry name" value="PPR"/>
    <property type="match status" value="2"/>
</dbReference>
<reference evidence="4" key="1">
    <citation type="journal article" date="2018" name="Nat. Plants">
        <title>Whole-genome landscape of Medicago truncatula symbiotic genes.</title>
        <authorList>
            <person name="Pecrix Y."/>
            <person name="Gamas P."/>
            <person name="Carrere S."/>
        </authorList>
    </citation>
    <scope>NUCLEOTIDE SEQUENCE</scope>
    <source>
        <tissue evidence="4">Leaves</tissue>
    </source>
</reference>
<proteinExistence type="inferred from homology"/>
<dbReference type="Pfam" id="PF13041">
    <property type="entry name" value="PPR_2"/>
    <property type="match status" value="1"/>
</dbReference>
<dbReference type="PROSITE" id="PS51375">
    <property type="entry name" value="PPR"/>
    <property type="match status" value="2"/>
</dbReference>
<gene>
    <name evidence="4" type="ORF">MtrunA17_Chr5g0441961</name>
</gene>
<keyword evidence="2" id="KW-0677">Repeat</keyword>
<comment type="similarity">
    <text evidence="1">Belongs to the PPR family. P subfamily.</text>
</comment>